<sequence>MHMSTTIFVQEKSKAQVFHDLTLDCAILSSVCTTVFSEDRNDPITGWQLLQIFLKQLKQAQYLVHHCLALRSKAWCELHCEILTSVRCCLGYLALVQERVTYMHMSTTIFVQEKSEAQVFHDLTLDCAILSSVSTTVFSEDRNDPITGCQLLQLFLKQLKQAQYLVHHCLTLRSKAWCELHCEIFTSVRCCLGCLALVQKRFTYVQIADFIVQILLETISTSHAAHPLAVLHTCMHLLGTLGIVLSYEELREIPSMMQLGTARAALMYAATSSDMGYCDF</sequence>
<dbReference type="EMBL" id="CM047583">
    <property type="protein sequence ID" value="KAI9912386.1"/>
    <property type="molecule type" value="Genomic_DNA"/>
</dbReference>
<name>A0ACC0W237_9STRA</name>
<keyword evidence="2" id="KW-1185">Reference proteome</keyword>
<accession>A0ACC0W237</accession>
<organism evidence="1 2">
    <name type="scientific">Peronosclerospora sorghi</name>
    <dbReference type="NCBI Taxonomy" id="230839"/>
    <lineage>
        <taxon>Eukaryota</taxon>
        <taxon>Sar</taxon>
        <taxon>Stramenopiles</taxon>
        <taxon>Oomycota</taxon>
        <taxon>Peronosporomycetes</taxon>
        <taxon>Peronosporales</taxon>
        <taxon>Peronosporaceae</taxon>
        <taxon>Peronosclerospora</taxon>
    </lineage>
</organism>
<dbReference type="Proteomes" id="UP001163321">
    <property type="component" value="Chromosome 4"/>
</dbReference>
<reference evidence="1 2" key="1">
    <citation type="journal article" date="2022" name="bioRxiv">
        <title>The genome of the oomycete Peronosclerospora sorghi, a cosmopolitan pathogen of maize and sorghum, is inflated with dispersed pseudogenes.</title>
        <authorList>
            <person name="Fletcher K."/>
            <person name="Martin F."/>
            <person name="Isakeit T."/>
            <person name="Cavanaugh K."/>
            <person name="Magill C."/>
            <person name="Michelmore R."/>
        </authorList>
    </citation>
    <scope>NUCLEOTIDE SEQUENCE [LARGE SCALE GENOMIC DNA]</scope>
    <source>
        <strain evidence="1">P6</strain>
    </source>
</reference>
<evidence type="ECO:0000313" key="2">
    <source>
        <dbReference type="Proteomes" id="UP001163321"/>
    </source>
</evidence>
<comment type="caution">
    <text evidence="1">The sequence shown here is derived from an EMBL/GenBank/DDBJ whole genome shotgun (WGS) entry which is preliminary data.</text>
</comment>
<gene>
    <name evidence="1" type="ORF">PsorP6_006261</name>
</gene>
<evidence type="ECO:0000313" key="1">
    <source>
        <dbReference type="EMBL" id="KAI9912386.1"/>
    </source>
</evidence>
<proteinExistence type="predicted"/>
<protein>
    <submittedName>
        <fullName evidence="1">Uncharacterized protein</fullName>
    </submittedName>
</protein>